<proteinExistence type="predicted"/>
<accession>I4EF39</accession>
<evidence type="ECO:0000313" key="2">
    <source>
        <dbReference type="Proteomes" id="UP000004221"/>
    </source>
</evidence>
<organism evidence="1 2">
    <name type="scientific">Nitrolancea hollandica Lb</name>
    <dbReference type="NCBI Taxonomy" id="1129897"/>
    <lineage>
        <taxon>Bacteria</taxon>
        <taxon>Pseudomonadati</taxon>
        <taxon>Thermomicrobiota</taxon>
        <taxon>Thermomicrobia</taxon>
        <taxon>Sphaerobacterales</taxon>
        <taxon>Sphaerobacterineae</taxon>
        <taxon>Sphaerobacteraceae</taxon>
        <taxon>Nitrolancea</taxon>
    </lineage>
</organism>
<dbReference type="EMBL" id="CAGS01000135">
    <property type="protein sequence ID" value="CCF83301.1"/>
    <property type="molecule type" value="Genomic_DNA"/>
</dbReference>
<name>I4EF39_9BACT</name>
<reference evidence="1 2" key="1">
    <citation type="journal article" date="2012" name="ISME J.">
        <title>Nitrification expanded: discovery, physiology and genomics of a nitrite-oxidizing bacterium from the phylum Chloroflexi.</title>
        <authorList>
            <person name="Sorokin D.Y."/>
            <person name="Lucker S."/>
            <person name="Vejmelkova D."/>
            <person name="Kostrikina N.A."/>
            <person name="Kleerebezem R."/>
            <person name="Rijpstra W.I."/>
            <person name="Damste J.S."/>
            <person name="Le Paslier D."/>
            <person name="Muyzer G."/>
            <person name="Wagner M."/>
            <person name="van Loosdrecht M.C."/>
            <person name="Daims H."/>
        </authorList>
    </citation>
    <scope>NUCLEOTIDE SEQUENCE [LARGE SCALE GENOMIC DNA]</scope>
    <source>
        <strain evidence="2">none</strain>
    </source>
</reference>
<protein>
    <submittedName>
        <fullName evidence="1">Uncharacterized protein</fullName>
    </submittedName>
</protein>
<dbReference type="AlphaFoldDB" id="I4EF39"/>
<dbReference type="Proteomes" id="UP000004221">
    <property type="component" value="Unassembled WGS sequence"/>
</dbReference>
<sequence>MAFRAYASPSGNRGRPHCTAFLGTTGAIEVAFVGWNAAFFADFPLGPAVSIRRIWYHLGPSAGQREMLWPSLA</sequence>
<comment type="caution">
    <text evidence="1">The sequence shown here is derived from an EMBL/GenBank/DDBJ whole genome shotgun (WGS) entry which is preliminary data.</text>
</comment>
<evidence type="ECO:0000313" key="1">
    <source>
        <dbReference type="EMBL" id="CCF83301.1"/>
    </source>
</evidence>
<gene>
    <name evidence="1" type="ORF">NITHO_220003</name>
</gene>
<keyword evidence="2" id="KW-1185">Reference proteome</keyword>